<gene>
    <name evidence="4" type="primary">mltB</name>
    <name evidence="4" type="ORF">OD750_014675</name>
</gene>
<comment type="caution">
    <text evidence="4">The sequence shown here is derived from an EMBL/GenBank/DDBJ whole genome shotgun (WGS) entry which is preliminary data.</text>
</comment>
<dbReference type="PANTHER" id="PTHR30163:SF9">
    <property type="entry name" value="MEMBRANE-BOUND LYTIC MUREIN TRANSGLYCOSYLASE B"/>
    <property type="match status" value="1"/>
</dbReference>
<dbReference type="RefSeq" id="WP_272841991.1">
    <property type="nucleotide sequence ID" value="NZ_JAOVZO020000018.1"/>
</dbReference>
<feature type="signal peptide" evidence="2">
    <location>
        <begin position="1"/>
        <end position="17"/>
    </location>
</feature>
<protein>
    <submittedName>
        <fullName evidence="4">Lytic murein transglycosylase B</fullName>
    </submittedName>
</protein>
<organism evidence="4 5">
    <name type="scientific">Tahibacter soli</name>
    <dbReference type="NCBI Taxonomy" id="2983605"/>
    <lineage>
        <taxon>Bacteria</taxon>
        <taxon>Pseudomonadati</taxon>
        <taxon>Pseudomonadota</taxon>
        <taxon>Gammaproteobacteria</taxon>
        <taxon>Lysobacterales</taxon>
        <taxon>Rhodanobacteraceae</taxon>
        <taxon>Tahibacter</taxon>
    </lineage>
</organism>
<dbReference type="Gene3D" id="1.10.530.10">
    <property type="match status" value="1"/>
</dbReference>
<proteinExistence type="predicted"/>
<dbReference type="PANTHER" id="PTHR30163">
    <property type="entry name" value="MEMBRANE-BOUND LYTIC MUREIN TRANSGLYCOSYLASE B"/>
    <property type="match status" value="1"/>
</dbReference>
<dbReference type="Gene3D" id="1.10.8.350">
    <property type="entry name" value="Bacterial muramidase"/>
    <property type="match status" value="1"/>
</dbReference>
<feature type="domain" description="Transglycosylase SLT" evidence="3">
    <location>
        <begin position="28"/>
        <end position="315"/>
    </location>
</feature>
<reference evidence="4" key="1">
    <citation type="submission" date="2023-02" db="EMBL/GenBank/DDBJ databases">
        <title>Tahibacter soli sp. nov. isolated from soil.</title>
        <authorList>
            <person name="Baek J.H."/>
            <person name="Lee J.K."/>
            <person name="Choi D.G."/>
            <person name="Jeon C.O."/>
        </authorList>
    </citation>
    <scope>NUCLEOTIDE SEQUENCE</scope>
    <source>
        <strain evidence="4">BL</strain>
    </source>
</reference>
<dbReference type="GO" id="GO:0008933">
    <property type="term" value="F:peptidoglycan lytic transglycosylase activity"/>
    <property type="evidence" value="ECO:0007669"/>
    <property type="project" value="TreeGrafter"/>
</dbReference>
<sequence length="330" mass="36440">MFGLLASLALVPGLSSAADTPSTADAEKAFADELARENGLDAQAVLDTLATAQFQQSIVDAMTKPAEAKPWKTYRPIFITDKRRDEGIAFWRDNRELIERAAKEFQVAPEIIVAIIGVETSYGKITGKYRVLDALYTLAFHYPPREKYFRGELKQLFLLQDKHLAYPIGELKGSYAGAMGWGQFMPTSIAKFAVDYDGDGRIDLWNSTPDVVASVANYFRGYGWEEGGSIATRAQPAQDRRAIAPGSVEPIYPVEQLVSWGYAPLVHLDPQRPANLVTLEAELGPEYWITFQNFYVITRYNKSSLYAMAVMQLSEAIAAGVAEPAAEPAP</sequence>
<keyword evidence="2" id="KW-0732">Signal</keyword>
<evidence type="ECO:0000313" key="5">
    <source>
        <dbReference type="Proteomes" id="UP001139971"/>
    </source>
</evidence>
<dbReference type="AlphaFoldDB" id="A0A9X4BL24"/>
<dbReference type="CDD" id="cd13399">
    <property type="entry name" value="Slt35-like"/>
    <property type="match status" value="1"/>
</dbReference>
<keyword evidence="5" id="KW-1185">Reference proteome</keyword>
<evidence type="ECO:0000259" key="3">
    <source>
        <dbReference type="Pfam" id="PF13406"/>
    </source>
</evidence>
<name>A0A9X4BL24_9GAMM</name>
<dbReference type="SUPFAM" id="SSF53955">
    <property type="entry name" value="Lysozyme-like"/>
    <property type="match status" value="1"/>
</dbReference>
<evidence type="ECO:0000256" key="2">
    <source>
        <dbReference type="SAM" id="SignalP"/>
    </source>
</evidence>
<accession>A0A9X4BL24</accession>
<dbReference type="NCBIfam" id="TIGR02282">
    <property type="entry name" value="MltB"/>
    <property type="match status" value="1"/>
</dbReference>
<dbReference type="InterPro" id="IPR031304">
    <property type="entry name" value="SLT_2"/>
</dbReference>
<dbReference type="InterPro" id="IPR023346">
    <property type="entry name" value="Lysozyme-like_dom_sf"/>
</dbReference>
<dbReference type="GO" id="GO:0009253">
    <property type="term" value="P:peptidoglycan catabolic process"/>
    <property type="evidence" value="ECO:0007669"/>
    <property type="project" value="TreeGrafter"/>
</dbReference>
<feature type="chain" id="PRO_5040905810" evidence="2">
    <location>
        <begin position="18"/>
        <end position="330"/>
    </location>
</feature>
<dbReference type="EMBL" id="JAOVZO020000018">
    <property type="protein sequence ID" value="MDC8013784.1"/>
    <property type="molecule type" value="Genomic_DNA"/>
</dbReference>
<dbReference type="InterPro" id="IPR043426">
    <property type="entry name" value="MltB-like"/>
</dbReference>
<dbReference type="Pfam" id="PF13406">
    <property type="entry name" value="SLT_2"/>
    <property type="match status" value="1"/>
</dbReference>
<evidence type="ECO:0000313" key="4">
    <source>
        <dbReference type="EMBL" id="MDC8013784.1"/>
    </source>
</evidence>
<dbReference type="InterPro" id="IPR011757">
    <property type="entry name" value="Lytic_transglycosylase_MltB"/>
</dbReference>
<evidence type="ECO:0000256" key="1">
    <source>
        <dbReference type="PIRSR" id="PIRSR611757-1"/>
    </source>
</evidence>
<dbReference type="Proteomes" id="UP001139971">
    <property type="component" value="Unassembled WGS sequence"/>
</dbReference>
<dbReference type="FunFam" id="1.10.8.350:FF:000001">
    <property type="entry name" value="Lytic murein transglycosylase B"/>
    <property type="match status" value="1"/>
</dbReference>
<feature type="active site" evidence="1">
    <location>
        <position position="119"/>
    </location>
</feature>